<evidence type="ECO:0000259" key="7">
    <source>
        <dbReference type="Pfam" id="PF22451"/>
    </source>
</evidence>
<evidence type="ECO:0000313" key="9">
    <source>
        <dbReference type="Proteomes" id="UP001175604"/>
    </source>
</evidence>
<dbReference type="Proteomes" id="UP001175604">
    <property type="component" value="Unassembled WGS sequence"/>
</dbReference>
<feature type="domain" description="Siroheme decarboxylase NirL-like HTH" evidence="7">
    <location>
        <begin position="15"/>
        <end position="58"/>
    </location>
</feature>
<evidence type="ECO:0000256" key="4">
    <source>
        <dbReference type="ARBA" id="ARBA00023471"/>
    </source>
</evidence>
<dbReference type="InterPro" id="IPR040523">
    <property type="entry name" value="AsnC_trans_reg2"/>
</dbReference>
<dbReference type="EC" id="4.1.1.111" evidence="4"/>
<proteinExistence type="inferred from homology"/>
<evidence type="ECO:0000256" key="5">
    <source>
        <dbReference type="ARBA" id="ARBA00048470"/>
    </source>
</evidence>
<comment type="caution">
    <text evidence="8">The sequence shown here is derived from an EMBL/GenBank/DDBJ whole genome shotgun (WGS) entry which is preliminary data.</text>
</comment>
<dbReference type="InterPro" id="IPR053953">
    <property type="entry name" value="NirdL-like_HTH"/>
</dbReference>
<dbReference type="PANTHER" id="PTHR43413">
    <property type="entry name" value="TRANSCRIPTIONAL REGULATOR, ASNC FAMILY"/>
    <property type="match status" value="1"/>
</dbReference>
<feature type="domain" description="Siroheme decarboxylase AsnC-like ligand binding" evidence="6">
    <location>
        <begin position="72"/>
        <end position="146"/>
    </location>
</feature>
<evidence type="ECO:0000256" key="2">
    <source>
        <dbReference type="ARBA" id="ARBA00023444"/>
    </source>
</evidence>
<comment type="catalytic activity">
    <reaction evidence="5">
        <text>siroheme + 2 H(+) = 12,18-didecarboxysiroheme + 2 CO2</text>
        <dbReference type="Rhea" id="RHEA:19093"/>
        <dbReference type="ChEBI" id="CHEBI:15378"/>
        <dbReference type="ChEBI" id="CHEBI:16526"/>
        <dbReference type="ChEBI" id="CHEBI:60052"/>
        <dbReference type="ChEBI" id="CHEBI:140497"/>
        <dbReference type="EC" id="4.1.1.111"/>
    </reaction>
</comment>
<dbReference type="PANTHER" id="PTHR43413:SF1">
    <property type="entry name" value="SIROHEME DECARBOXYLASE NIRL SUBUNIT"/>
    <property type="match status" value="1"/>
</dbReference>
<evidence type="ECO:0000256" key="3">
    <source>
        <dbReference type="ARBA" id="ARBA00023457"/>
    </source>
</evidence>
<dbReference type="Gene3D" id="3.30.70.3460">
    <property type="match status" value="1"/>
</dbReference>
<gene>
    <name evidence="8" type="ORF">QUC21_15970</name>
</gene>
<comment type="similarity">
    <text evidence="3">Belongs to the Ahb/Nir family.</text>
</comment>
<evidence type="ECO:0000256" key="1">
    <source>
        <dbReference type="ARBA" id="ARBA00023239"/>
    </source>
</evidence>
<evidence type="ECO:0000259" key="6">
    <source>
        <dbReference type="Pfam" id="PF17805"/>
    </source>
</evidence>
<organism evidence="8 9">
    <name type="scientific">Bordetella petrii</name>
    <dbReference type="NCBI Taxonomy" id="94624"/>
    <lineage>
        <taxon>Bacteria</taxon>
        <taxon>Pseudomonadati</taxon>
        <taxon>Pseudomonadota</taxon>
        <taxon>Betaproteobacteria</taxon>
        <taxon>Burkholderiales</taxon>
        <taxon>Alcaligenaceae</taxon>
        <taxon>Bordetella</taxon>
    </lineage>
</organism>
<evidence type="ECO:0000313" key="8">
    <source>
        <dbReference type="EMBL" id="MDM9560535.1"/>
    </source>
</evidence>
<keyword evidence="9" id="KW-1185">Reference proteome</keyword>
<dbReference type="InterPro" id="IPR050684">
    <property type="entry name" value="HTH-Siroheme_Decarb"/>
</dbReference>
<name>A0ABT7W5R0_9BORD</name>
<dbReference type="RefSeq" id="WP_051439230.1">
    <property type="nucleotide sequence ID" value="NZ_JAUDJE010000014.1"/>
</dbReference>
<reference evidence="8" key="1">
    <citation type="submission" date="2023-06" db="EMBL/GenBank/DDBJ databases">
        <title>full genome analysis of Phenantherene degrader P3.</title>
        <authorList>
            <person name="Akbar A."/>
            <person name="Rahmeh R."/>
            <person name="Kishk M."/>
        </authorList>
    </citation>
    <scope>NUCLEOTIDE SEQUENCE</scope>
    <source>
        <strain evidence="8">P3</strain>
    </source>
</reference>
<dbReference type="EMBL" id="JAUDJE010000014">
    <property type="protein sequence ID" value="MDM9560535.1"/>
    <property type="molecule type" value="Genomic_DNA"/>
</dbReference>
<comment type="pathway">
    <text evidence="2">Porphyrin-containing compound metabolism.</text>
</comment>
<keyword evidence="1" id="KW-0456">Lyase</keyword>
<dbReference type="Pfam" id="PF22451">
    <property type="entry name" value="NirdL-like_HTH"/>
    <property type="match status" value="1"/>
</dbReference>
<dbReference type="Pfam" id="PF17805">
    <property type="entry name" value="AsnC_trans_reg2"/>
    <property type="match status" value="1"/>
</dbReference>
<accession>A0ABT7W5R0</accession>
<protein>
    <recommendedName>
        <fullName evidence="4">siroheme decarboxylase</fullName>
        <ecNumber evidence="4">4.1.1.111</ecNumber>
    </recommendedName>
</protein>
<sequence>MQRGCSVSLDEFSLRVLNQYQHGMPLCARPYQAMAETLGCSEERLLDCLRALRQQGVLNRAGPVFEHRRAGASTLAALAVGDDQLDSVAAAISRYPEVNHNYVRDHHYNLWFVLTAPNRARIDSILAEITADTGQEPLDLPMRRAYRIDLGFSLGPPA</sequence>